<dbReference type="EMBL" id="SRLO01000017">
    <property type="protein sequence ID" value="TNN86238.1"/>
    <property type="molecule type" value="Genomic_DNA"/>
</dbReference>
<sequence length="84" mass="9472">MKANGIRPALTDMRDWCTAASAAAMAMPASSRWACVTLLLLWLRDGPWERSWPSEEDLELGLLWDFSKGNICMSGQEEMDVYNC</sequence>
<reference evidence="1 2" key="1">
    <citation type="submission" date="2019-03" db="EMBL/GenBank/DDBJ databases">
        <title>First draft genome of Liparis tanakae, snailfish: a comprehensive survey of snailfish specific genes.</title>
        <authorList>
            <person name="Kim W."/>
            <person name="Song I."/>
            <person name="Jeong J.-H."/>
            <person name="Kim D."/>
            <person name="Kim S."/>
            <person name="Ryu S."/>
            <person name="Song J.Y."/>
            <person name="Lee S.K."/>
        </authorList>
    </citation>
    <scope>NUCLEOTIDE SEQUENCE [LARGE SCALE GENOMIC DNA]</scope>
    <source>
        <tissue evidence="1">Muscle</tissue>
    </source>
</reference>
<proteinExistence type="predicted"/>
<organism evidence="1 2">
    <name type="scientific">Liparis tanakae</name>
    <name type="common">Tanaka's snailfish</name>
    <dbReference type="NCBI Taxonomy" id="230148"/>
    <lineage>
        <taxon>Eukaryota</taxon>
        <taxon>Metazoa</taxon>
        <taxon>Chordata</taxon>
        <taxon>Craniata</taxon>
        <taxon>Vertebrata</taxon>
        <taxon>Euteleostomi</taxon>
        <taxon>Actinopterygii</taxon>
        <taxon>Neopterygii</taxon>
        <taxon>Teleostei</taxon>
        <taxon>Neoteleostei</taxon>
        <taxon>Acanthomorphata</taxon>
        <taxon>Eupercaria</taxon>
        <taxon>Perciformes</taxon>
        <taxon>Cottioidei</taxon>
        <taxon>Cottales</taxon>
        <taxon>Liparidae</taxon>
        <taxon>Liparis</taxon>
    </lineage>
</organism>
<dbReference type="Proteomes" id="UP000314294">
    <property type="component" value="Unassembled WGS sequence"/>
</dbReference>
<gene>
    <name evidence="1" type="ORF">EYF80_003655</name>
</gene>
<evidence type="ECO:0000313" key="2">
    <source>
        <dbReference type="Proteomes" id="UP000314294"/>
    </source>
</evidence>
<name>A0A4Z2J975_9TELE</name>
<dbReference type="AlphaFoldDB" id="A0A4Z2J975"/>
<accession>A0A4Z2J975</accession>
<evidence type="ECO:0000313" key="1">
    <source>
        <dbReference type="EMBL" id="TNN86238.1"/>
    </source>
</evidence>
<keyword evidence="2" id="KW-1185">Reference proteome</keyword>
<protein>
    <submittedName>
        <fullName evidence="1">Uncharacterized protein</fullName>
    </submittedName>
</protein>
<comment type="caution">
    <text evidence="1">The sequence shown here is derived from an EMBL/GenBank/DDBJ whole genome shotgun (WGS) entry which is preliminary data.</text>
</comment>